<dbReference type="Proteomes" id="UP000275846">
    <property type="component" value="Unassembled WGS sequence"/>
</dbReference>
<dbReference type="AlphaFoldDB" id="A0A183T8R1"/>
<proteinExistence type="predicted"/>
<protein>
    <submittedName>
        <fullName evidence="4">Secreted protein</fullName>
    </submittedName>
</protein>
<feature type="compositionally biased region" description="Basic residues" evidence="1">
    <location>
        <begin position="101"/>
        <end position="116"/>
    </location>
</feature>
<name>A0A183T8R1_SCHSO</name>
<sequence length="116" mass="13344">MVIILSMHLPHYPLLSHLGPVSLTSREARRRERVQVTGAVGDAPRRAAAPGSDPTEWECYGDHVKELWRPDSEFARNHSTPKHTVGRLHSRSYPASWQTSKPRHLTHHSRFKRVRL</sequence>
<evidence type="ECO:0000313" key="3">
    <source>
        <dbReference type="Proteomes" id="UP000275846"/>
    </source>
</evidence>
<gene>
    <name evidence="2" type="ORF">SSLN_LOCUS12859</name>
</gene>
<reference evidence="4" key="1">
    <citation type="submission" date="2016-06" db="UniProtKB">
        <authorList>
            <consortium name="WormBaseParasite"/>
        </authorList>
    </citation>
    <scope>IDENTIFICATION</scope>
</reference>
<evidence type="ECO:0000313" key="2">
    <source>
        <dbReference type="EMBL" id="VDL99244.1"/>
    </source>
</evidence>
<feature type="region of interest" description="Disordered" evidence="1">
    <location>
        <begin position="75"/>
        <end position="116"/>
    </location>
</feature>
<organism evidence="4">
    <name type="scientific">Schistocephalus solidus</name>
    <name type="common">Tapeworm</name>
    <dbReference type="NCBI Taxonomy" id="70667"/>
    <lineage>
        <taxon>Eukaryota</taxon>
        <taxon>Metazoa</taxon>
        <taxon>Spiralia</taxon>
        <taxon>Lophotrochozoa</taxon>
        <taxon>Platyhelminthes</taxon>
        <taxon>Cestoda</taxon>
        <taxon>Eucestoda</taxon>
        <taxon>Diphyllobothriidea</taxon>
        <taxon>Diphyllobothriidae</taxon>
        <taxon>Schistocephalus</taxon>
    </lineage>
</organism>
<accession>A0A183T8R1</accession>
<dbReference type="WBParaSite" id="SSLN_0001335701-mRNA-1">
    <property type="protein sequence ID" value="SSLN_0001335701-mRNA-1"/>
    <property type="gene ID" value="SSLN_0001335701"/>
</dbReference>
<feature type="region of interest" description="Disordered" evidence="1">
    <location>
        <begin position="26"/>
        <end position="56"/>
    </location>
</feature>
<reference evidence="2 3" key="2">
    <citation type="submission" date="2018-11" db="EMBL/GenBank/DDBJ databases">
        <authorList>
            <consortium name="Pathogen Informatics"/>
        </authorList>
    </citation>
    <scope>NUCLEOTIDE SEQUENCE [LARGE SCALE GENOMIC DNA]</scope>
    <source>
        <strain evidence="2 3">NST_G2</strain>
    </source>
</reference>
<feature type="compositionally biased region" description="Basic residues" evidence="1">
    <location>
        <begin position="79"/>
        <end position="90"/>
    </location>
</feature>
<evidence type="ECO:0000313" key="4">
    <source>
        <dbReference type="WBParaSite" id="SSLN_0001335701-mRNA-1"/>
    </source>
</evidence>
<keyword evidence="3" id="KW-1185">Reference proteome</keyword>
<dbReference type="EMBL" id="UYSU01037598">
    <property type="protein sequence ID" value="VDL99244.1"/>
    <property type="molecule type" value="Genomic_DNA"/>
</dbReference>
<evidence type="ECO:0000256" key="1">
    <source>
        <dbReference type="SAM" id="MobiDB-lite"/>
    </source>
</evidence>